<dbReference type="EMBL" id="QXTE01000265">
    <property type="protein sequence ID" value="TFK00592.1"/>
    <property type="molecule type" value="Genomic_DNA"/>
</dbReference>
<feature type="domain" description="Fanconi anemia complex subunit FancL WD-repeat containing" evidence="1">
    <location>
        <begin position="38"/>
        <end position="83"/>
    </location>
</feature>
<sequence length="83" mass="9279">MRVTREEAGFGVARGIRFEQESCAASPRAGREMAGSGALLRQCPLLLPQNREGSVYEGFVTVQDRDFHIRILLPSDFQLKNAR</sequence>
<dbReference type="OrthoDB" id="10263265at2759"/>
<accession>A0A4D9DWC9</accession>
<gene>
    <name evidence="2" type="ORF">DR999_PMT17263</name>
</gene>
<dbReference type="Proteomes" id="UP000297703">
    <property type="component" value="Unassembled WGS sequence"/>
</dbReference>
<comment type="caution">
    <text evidence="2">The sequence shown here is derived from an EMBL/GenBank/DDBJ whole genome shotgun (WGS) entry which is preliminary data.</text>
</comment>
<evidence type="ECO:0000313" key="3">
    <source>
        <dbReference type="Proteomes" id="UP000297703"/>
    </source>
</evidence>
<dbReference type="STRING" id="55544.A0A4D9DWC9"/>
<reference evidence="2 3" key="1">
    <citation type="submission" date="2019-04" db="EMBL/GenBank/DDBJ databases">
        <title>Draft genome of the big-headed turtle Platysternon megacephalum.</title>
        <authorList>
            <person name="Gong S."/>
        </authorList>
    </citation>
    <scope>NUCLEOTIDE SEQUENCE [LARGE SCALE GENOMIC DNA]</scope>
    <source>
        <strain evidence="2">DO16091913</strain>
        <tissue evidence="2">Muscle</tissue>
    </source>
</reference>
<dbReference type="InterPro" id="IPR019162">
    <property type="entry name" value="FancL_WD-rpt_cont_dom"/>
</dbReference>
<proteinExistence type="predicted"/>
<evidence type="ECO:0000259" key="1">
    <source>
        <dbReference type="Pfam" id="PF09765"/>
    </source>
</evidence>
<organism evidence="2 3">
    <name type="scientific">Platysternon megacephalum</name>
    <name type="common">big-headed turtle</name>
    <dbReference type="NCBI Taxonomy" id="55544"/>
    <lineage>
        <taxon>Eukaryota</taxon>
        <taxon>Metazoa</taxon>
        <taxon>Chordata</taxon>
        <taxon>Craniata</taxon>
        <taxon>Vertebrata</taxon>
        <taxon>Euteleostomi</taxon>
        <taxon>Archelosauria</taxon>
        <taxon>Testudinata</taxon>
        <taxon>Testudines</taxon>
        <taxon>Cryptodira</taxon>
        <taxon>Durocryptodira</taxon>
        <taxon>Testudinoidea</taxon>
        <taxon>Platysternidae</taxon>
        <taxon>Platysternon</taxon>
    </lineage>
</organism>
<reference evidence="2 3" key="2">
    <citation type="submission" date="2019-04" db="EMBL/GenBank/DDBJ databases">
        <title>The genome sequence of big-headed turtle.</title>
        <authorList>
            <person name="Gong S."/>
        </authorList>
    </citation>
    <scope>NUCLEOTIDE SEQUENCE [LARGE SCALE GENOMIC DNA]</scope>
    <source>
        <strain evidence="2">DO16091913</strain>
        <tissue evidence="2">Muscle</tissue>
    </source>
</reference>
<name>A0A4D9DWC9_9SAUR</name>
<dbReference type="AlphaFoldDB" id="A0A4D9DWC9"/>
<dbReference type="Pfam" id="PF09765">
    <property type="entry name" value="FANCL_d1"/>
    <property type="match status" value="1"/>
</dbReference>
<evidence type="ECO:0000313" key="2">
    <source>
        <dbReference type="EMBL" id="TFK00592.1"/>
    </source>
</evidence>
<dbReference type="CDD" id="cd23786">
    <property type="entry name" value="ELF_FANCL"/>
    <property type="match status" value="1"/>
</dbReference>
<keyword evidence="3" id="KW-1185">Reference proteome</keyword>
<protein>
    <submittedName>
        <fullName evidence="2">E3 ubiquitin-protein ligase FANCL</fullName>
    </submittedName>
</protein>